<dbReference type="InterPro" id="IPR036188">
    <property type="entry name" value="FAD/NAD-bd_sf"/>
</dbReference>
<organism evidence="2 3">
    <name type="scientific">Chitiniphilus eburneus</name>
    <dbReference type="NCBI Taxonomy" id="2571148"/>
    <lineage>
        <taxon>Bacteria</taxon>
        <taxon>Pseudomonadati</taxon>
        <taxon>Pseudomonadota</taxon>
        <taxon>Betaproteobacteria</taxon>
        <taxon>Neisseriales</taxon>
        <taxon>Chitinibacteraceae</taxon>
        <taxon>Chitiniphilus</taxon>
    </lineage>
</organism>
<evidence type="ECO:0000313" key="3">
    <source>
        <dbReference type="Proteomes" id="UP000310016"/>
    </source>
</evidence>
<dbReference type="PANTHER" id="PTHR42923:SF47">
    <property type="entry name" value="BLR3003 PROTEIN"/>
    <property type="match status" value="1"/>
</dbReference>
<dbReference type="AlphaFoldDB" id="A0A4U0PRQ8"/>
<protein>
    <submittedName>
        <fullName evidence="2">Desaturase</fullName>
    </submittedName>
</protein>
<dbReference type="NCBIfam" id="TIGR03467">
    <property type="entry name" value="HpnE"/>
    <property type="match status" value="1"/>
</dbReference>
<feature type="domain" description="Amine oxidase" evidence="1">
    <location>
        <begin position="1"/>
        <end position="411"/>
    </location>
</feature>
<dbReference type="EMBL" id="SUMF01000017">
    <property type="protein sequence ID" value="TJZ71063.1"/>
    <property type="molecule type" value="Genomic_DNA"/>
</dbReference>
<dbReference type="OrthoDB" id="7849608at2"/>
<accession>A0A4U0PRQ8</accession>
<dbReference type="Gene3D" id="3.50.50.60">
    <property type="entry name" value="FAD/NAD(P)-binding domain"/>
    <property type="match status" value="1"/>
</dbReference>
<dbReference type="SUPFAM" id="SSF51905">
    <property type="entry name" value="FAD/NAD(P)-binding domain"/>
    <property type="match status" value="1"/>
</dbReference>
<dbReference type="InterPro" id="IPR002937">
    <property type="entry name" value="Amino_oxidase"/>
</dbReference>
<proteinExistence type="predicted"/>
<dbReference type="Pfam" id="PF01593">
    <property type="entry name" value="Amino_oxidase"/>
    <property type="match status" value="1"/>
</dbReference>
<dbReference type="GO" id="GO:0016491">
    <property type="term" value="F:oxidoreductase activity"/>
    <property type="evidence" value="ECO:0007669"/>
    <property type="project" value="InterPro"/>
</dbReference>
<gene>
    <name evidence="2" type="ORF">FAZ21_13650</name>
</gene>
<keyword evidence="3" id="KW-1185">Reference proteome</keyword>
<dbReference type="InterPro" id="IPR050464">
    <property type="entry name" value="Zeta_carotene_desat/Oxidored"/>
</dbReference>
<reference evidence="2 3" key="1">
    <citation type="submission" date="2019-04" db="EMBL/GenBank/DDBJ databases">
        <title>Chitiniphilus eburnea sp. nov., a novel chitinolytic bacterium isolated from aquaculture sludge.</title>
        <authorList>
            <person name="Sheng M."/>
        </authorList>
    </citation>
    <scope>NUCLEOTIDE SEQUENCE [LARGE SCALE GENOMIC DNA]</scope>
    <source>
        <strain evidence="2 3">HX-2-15</strain>
    </source>
</reference>
<name>A0A4U0PRQ8_9NEIS</name>
<evidence type="ECO:0000313" key="2">
    <source>
        <dbReference type="EMBL" id="TJZ71063.1"/>
    </source>
</evidence>
<evidence type="ECO:0000259" key="1">
    <source>
        <dbReference type="Pfam" id="PF01593"/>
    </source>
</evidence>
<dbReference type="InterPro" id="IPR017830">
    <property type="entry name" value="SQase_HpnE"/>
</dbReference>
<comment type="caution">
    <text evidence="2">The sequence shown here is derived from an EMBL/GenBank/DDBJ whole genome shotgun (WGS) entry which is preliminary data.</text>
</comment>
<dbReference type="PANTHER" id="PTHR42923">
    <property type="entry name" value="PROTOPORPHYRINOGEN OXIDASE"/>
    <property type="match status" value="1"/>
</dbReference>
<sequence length="422" mass="46042">MAAAVALADAGLRVTVLEAGKVLGGRARKVSLDGRELDNGQHLVIGGYRDLLAMMRRVGVDPDIAYLRTPLDLAVRPDFHLRCPDWPAPWHLAAALATVRGLALRERWALTRAVLAARWSGWRLKTDCAVSAWLQMQRQSVPLIERFWRPLTVAALNTPLELASTQVLFNVLRDSLGGSRDASDLLFPRVDFSALFPDAAAAHVVRHGGEIRLGSTVKQLTRRGDGWRINDDTTAFDGVVCALPPHRLGMALHRTLADELGVDVAALEAWDYQPIVTLYLEYHRASLPQPMVGLSGGLVQWVFDHAHTHDVPNRIAVVLSARGAHSELEREALERAVVLELDRAFGWGQPDWCRLIAEKRATFACAPGLTRPANATVAATLWLAGDFTAGDYPATLEGAVQSGQKAARGIIAALQTQDSRTT</sequence>
<dbReference type="Proteomes" id="UP000310016">
    <property type="component" value="Unassembled WGS sequence"/>
</dbReference>